<dbReference type="HOGENOM" id="CLU_2574722_0_0_1"/>
<sequence length="81" mass="9323">MLRVHDGGEPEAECSTFWAESTGMYMTRIVAVLAPRYSSYLLYTEEQELLAPRFCLDQRWLRARQIAEDTEDVCSLISNTS</sequence>
<organism evidence="1 2">
    <name type="scientific">Piloderma croceum (strain F 1598)</name>
    <dbReference type="NCBI Taxonomy" id="765440"/>
    <lineage>
        <taxon>Eukaryota</taxon>
        <taxon>Fungi</taxon>
        <taxon>Dikarya</taxon>
        <taxon>Basidiomycota</taxon>
        <taxon>Agaricomycotina</taxon>
        <taxon>Agaricomycetes</taxon>
        <taxon>Agaricomycetidae</taxon>
        <taxon>Atheliales</taxon>
        <taxon>Atheliaceae</taxon>
        <taxon>Piloderma</taxon>
    </lineage>
</organism>
<reference evidence="2" key="2">
    <citation type="submission" date="2015-01" db="EMBL/GenBank/DDBJ databases">
        <title>Evolutionary Origins and Diversification of the Mycorrhizal Mutualists.</title>
        <authorList>
            <consortium name="DOE Joint Genome Institute"/>
            <consortium name="Mycorrhizal Genomics Consortium"/>
            <person name="Kohler A."/>
            <person name="Kuo A."/>
            <person name="Nagy L.G."/>
            <person name="Floudas D."/>
            <person name="Copeland A."/>
            <person name="Barry K.W."/>
            <person name="Cichocki N."/>
            <person name="Veneault-Fourrey C."/>
            <person name="LaButti K."/>
            <person name="Lindquist E.A."/>
            <person name="Lipzen A."/>
            <person name="Lundell T."/>
            <person name="Morin E."/>
            <person name="Murat C."/>
            <person name="Riley R."/>
            <person name="Ohm R."/>
            <person name="Sun H."/>
            <person name="Tunlid A."/>
            <person name="Henrissat B."/>
            <person name="Grigoriev I.V."/>
            <person name="Hibbett D.S."/>
            <person name="Martin F."/>
        </authorList>
    </citation>
    <scope>NUCLEOTIDE SEQUENCE [LARGE SCALE GENOMIC DNA]</scope>
    <source>
        <strain evidence="2">F 1598</strain>
    </source>
</reference>
<proteinExistence type="predicted"/>
<dbReference type="EMBL" id="KN833039">
    <property type="protein sequence ID" value="KIM76088.1"/>
    <property type="molecule type" value="Genomic_DNA"/>
</dbReference>
<accession>A0A0C3AQB6</accession>
<dbReference type="Proteomes" id="UP000054166">
    <property type="component" value="Unassembled WGS sequence"/>
</dbReference>
<evidence type="ECO:0000313" key="2">
    <source>
        <dbReference type="Proteomes" id="UP000054166"/>
    </source>
</evidence>
<reference evidence="1 2" key="1">
    <citation type="submission" date="2014-04" db="EMBL/GenBank/DDBJ databases">
        <authorList>
            <consortium name="DOE Joint Genome Institute"/>
            <person name="Kuo A."/>
            <person name="Tarkka M."/>
            <person name="Buscot F."/>
            <person name="Kohler A."/>
            <person name="Nagy L.G."/>
            <person name="Floudas D."/>
            <person name="Copeland A."/>
            <person name="Barry K.W."/>
            <person name="Cichocki N."/>
            <person name="Veneault-Fourrey C."/>
            <person name="LaButti K."/>
            <person name="Lindquist E.A."/>
            <person name="Lipzen A."/>
            <person name="Lundell T."/>
            <person name="Morin E."/>
            <person name="Murat C."/>
            <person name="Sun H."/>
            <person name="Tunlid A."/>
            <person name="Henrissat B."/>
            <person name="Grigoriev I.V."/>
            <person name="Hibbett D.S."/>
            <person name="Martin F."/>
            <person name="Nordberg H.P."/>
            <person name="Cantor M.N."/>
            <person name="Hua S.X."/>
        </authorList>
    </citation>
    <scope>NUCLEOTIDE SEQUENCE [LARGE SCALE GENOMIC DNA]</scope>
    <source>
        <strain evidence="1 2">F 1598</strain>
    </source>
</reference>
<name>A0A0C3AQB6_PILCF</name>
<dbReference type="AlphaFoldDB" id="A0A0C3AQB6"/>
<dbReference type="InParanoid" id="A0A0C3AQB6"/>
<evidence type="ECO:0000313" key="1">
    <source>
        <dbReference type="EMBL" id="KIM76088.1"/>
    </source>
</evidence>
<gene>
    <name evidence="1" type="ORF">PILCRDRAFT_658541</name>
</gene>
<protein>
    <submittedName>
        <fullName evidence="1">Uncharacterized protein</fullName>
    </submittedName>
</protein>
<keyword evidence="2" id="KW-1185">Reference proteome</keyword>